<evidence type="ECO:0000256" key="1">
    <source>
        <dbReference type="SAM" id="MobiDB-lite"/>
    </source>
</evidence>
<organism evidence="2 3">
    <name type="scientific">Romanomermis culicivorax</name>
    <name type="common">Nematode worm</name>
    <dbReference type="NCBI Taxonomy" id="13658"/>
    <lineage>
        <taxon>Eukaryota</taxon>
        <taxon>Metazoa</taxon>
        <taxon>Ecdysozoa</taxon>
        <taxon>Nematoda</taxon>
        <taxon>Enoplea</taxon>
        <taxon>Dorylaimia</taxon>
        <taxon>Mermithida</taxon>
        <taxon>Mermithoidea</taxon>
        <taxon>Mermithidae</taxon>
        <taxon>Romanomermis</taxon>
    </lineage>
</organism>
<proteinExistence type="predicted"/>
<dbReference type="WBParaSite" id="nRc.2.0.1.t09341-RA">
    <property type="protein sequence ID" value="nRc.2.0.1.t09341-RA"/>
    <property type="gene ID" value="nRc.2.0.1.g09341"/>
</dbReference>
<sequence>MATTEDDIIIEKHNSPRHKPSTSYPLNNGYCESFTSSAKRTTITCNSLSKSLSQETLQEFDNNYNTVLCPMKGFKEPKVFRTGKRKGSLDLSELQADSALASLTTLTMGLAQIHKVSEHERQDDVGHNLGN</sequence>
<dbReference type="AlphaFoldDB" id="A0A915I6E9"/>
<dbReference type="Proteomes" id="UP000887565">
    <property type="component" value="Unplaced"/>
</dbReference>
<accession>A0A915I6E9</accession>
<protein>
    <submittedName>
        <fullName evidence="3">Uncharacterized protein</fullName>
    </submittedName>
</protein>
<reference evidence="3" key="1">
    <citation type="submission" date="2022-11" db="UniProtKB">
        <authorList>
            <consortium name="WormBaseParasite"/>
        </authorList>
    </citation>
    <scope>IDENTIFICATION</scope>
</reference>
<evidence type="ECO:0000313" key="3">
    <source>
        <dbReference type="WBParaSite" id="nRc.2.0.1.t09341-RA"/>
    </source>
</evidence>
<feature type="region of interest" description="Disordered" evidence="1">
    <location>
        <begin position="1"/>
        <end position="22"/>
    </location>
</feature>
<evidence type="ECO:0000313" key="2">
    <source>
        <dbReference type="Proteomes" id="UP000887565"/>
    </source>
</evidence>
<keyword evidence="2" id="KW-1185">Reference proteome</keyword>
<name>A0A915I6E9_ROMCU</name>